<dbReference type="InterPro" id="IPR003582">
    <property type="entry name" value="ShKT_dom"/>
</dbReference>
<gene>
    <name evidence="3" type="ORF">MNOR_LOCUS25900</name>
</gene>
<name>A0AAV2RP79_MEGNR</name>
<feature type="disulfide bond" evidence="1">
    <location>
        <begin position="100"/>
        <end position="134"/>
    </location>
</feature>
<dbReference type="SMART" id="SM00254">
    <property type="entry name" value="ShKT"/>
    <property type="match status" value="1"/>
</dbReference>
<dbReference type="Proteomes" id="UP001497623">
    <property type="component" value="Unassembled WGS sequence"/>
</dbReference>
<proteinExistence type="predicted"/>
<keyword evidence="1" id="KW-1015">Disulfide bond</keyword>
<evidence type="ECO:0000259" key="2">
    <source>
        <dbReference type="PROSITE" id="PS51670"/>
    </source>
</evidence>
<sequence>MLVVSAYIVYLYTYVYLGVSPHWPLTGYPLHAQTQSRPILVHQSLVAHDYLWPSLQSHNKHSCDYWCAKNVNCWNLNLLKLIIPRCMPIFCIMSSIKNDCYDKYDKCKLWKGENAWPCESKFMTILCPVTCGLCHGPSQRKLDKVPLPPITEKPYWS</sequence>
<dbReference type="EMBL" id="CAXKWB010025225">
    <property type="protein sequence ID" value="CAL4127648.1"/>
    <property type="molecule type" value="Genomic_DNA"/>
</dbReference>
<feature type="domain" description="ShKT" evidence="2">
    <location>
        <begin position="100"/>
        <end position="134"/>
    </location>
</feature>
<comment type="caution">
    <text evidence="3">The sequence shown here is derived from an EMBL/GenBank/DDBJ whole genome shotgun (WGS) entry which is preliminary data.</text>
</comment>
<feature type="non-terminal residue" evidence="3">
    <location>
        <position position="157"/>
    </location>
</feature>
<dbReference type="PROSITE" id="PS51670">
    <property type="entry name" value="SHKT"/>
    <property type="match status" value="1"/>
</dbReference>
<protein>
    <recommendedName>
        <fullName evidence="2">ShKT domain-containing protein</fullName>
    </recommendedName>
</protein>
<reference evidence="3 4" key="1">
    <citation type="submission" date="2024-05" db="EMBL/GenBank/DDBJ databases">
        <authorList>
            <person name="Wallberg A."/>
        </authorList>
    </citation>
    <scope>NUCLEOTIDE SEQUENCE [LARGE SCALE GENOMIC DNA]</scope>
</reference>
<feature type="disulfide bond" evidence="1">
    <location>
        <begin position="118"/>
        <end position="131"/>
    </location>
</feature>
<organism evidence="3 4">
    <name type="scientific">Meganyctiphanes norvegica</name>
    <name type="common">Northern krill</name>
    <name type="synonym">Thysanopoda norvegica</name>
    <dbReference type="NCBI Taxonomy" id="48144"/>
    <lineage>
        <taxon>Eukaryota</taxon>
        <taxon>Metazoa</taxon>
        <taxon>Ecdysozoa</taxon>
        <taxon>Arthropoda</taxon>
        <taxon>Crustacea</taxon>
        <taxon>Multicrustacea</taxon>
        <taxon>Malacostraca</taxon>
        <taxon>Eumalacostraca</taxon>
        <taxon>Eucarida</taxon>
        <taxon>Euphausiacea</taxon>
        <taxon>Euphausiidae</taxon>
        <taxon>Meganyctiphanes</taxon>
    </lineage>
</organism>
<evidence type="ECO:0000313" key="3">
    <source>
        <dbReference type="EMBL" id="CAL4127648.1"/>
    </source>
</evidence>
<dbReference type="Pfam" id="PF01549">
    <property type="entry name" value="ShK"/>
    <property type="match status" value="1"/>
</dbReference>
<keyword evidence="4" id="KW-1185">Reference proteome</keyword>
<dbReference type="AlphaFoldDB" id="A0AAV2RP79"/>
<comment type="caution">
    <text evidence="1">Lacks conserved residue(s) required for the propagation of feature annotation.</text>
</comment>
<evidence type="ECO:0000313" key="4">
    <source>
        <dbReference type="Proteomes" id="UP001497623"/>
    </source>
</evidence>
<accession>A0AAV2RP79</accession>
<evidence type="ECO:0000256" key="1">
    <source>
        <dbReference type="PROSITE-ProRule" id="PRU01005"/>
    </source>
</evidence>